<dbReference type="PANTHER" id="PTHR43674">
    <property type="entry name" value="NITRILASE C965.09-RELATED"/>
    <property type="match status" value="1"/>
</dbReference>
<dbReference type="AlphaFoldDB" id="A0A3R7PPC5"/>
<dbReference type="Gene3D" id="3.60.110.10">
    <property type="entry name" value="Carbon-nitrogen hydrolase"/>
    <property type="match status" value="1"/>
</dbReference>
<evidence type="ECO:0000313" key="4">
    <source>
        <dbReference type="EMBL" id="RNF34165.1"/>
    </source>
</evidence>
<evidence type="ECO:0000256" key="2">
    <source>
        <dbReference type="ARBA" id="ARBA00022801"/>
    </source>
</evidence>
<dbReference type="InterPro" id="IPR050345">
    <property type="entry name" value="Aliph_Amidase/BUP"/>
</dbReference>
<proteinExistence type="inferred from homology"/>
<keyword evidence="5" id="KW-1185">Reference proteome</keyword>
<protein>
    <submittedName>
        <fullName evidence="4">Carbon-nitrogen hydrolase</fullName>
    </submittedName>
</protein>
<accession>A0A3R7PPC5</accession>
<name>A0A3R7PPC5_9RHOB</name>
<dbReference type="GO" id="GO:0033388">
    <property type="term" value="P:putrescine biosynthetic process from arginine"/>
    <property type="evidence" value="ECO:0007669"/>
    <property type="project" value="TreeGrafter"/>
</dbReference>
<dbReference type="InterPro" id="IPR036526">
    <property type="entry name" value="C-N_Hydrolase_sf"/>
</dbReference>
<dbReference type="CDD" id="cd07576">
    <property type="entry name" value="R-amidase_like"/>
    <property type="match status" value="1"/>
</dbReference>
<dbReference type="EMBL" id="PXNQ02000007">
    <property type="protein sequence ID" value="RNF34165.1"/>
    <property type="molecule type" value="Genomic_DNA"/>
</dbReference>
<organism evidence="4 5">
    <name type="scientific">Paracoccus methylarcula</name>
    <dbReference type="NCBI Taxonomy" id="72022"/>
    <lineage>
        <taxon>Bacteria</taxon>
        <taxon>Pseudomonadati</taxon>
        <taxon>Pseudomonadota</taxon>
        <taxon>Alphaproteobacteria</taxon>
        <taxon>Rhodobacterales</taxon>
        <taxon>Paracoccaceae</taxon>
        <taxon>Paracoccus</taxon>
    </lineage>
</organism>
<evidence type="ECO:0000313" key="5">
    <source>
        <dbReference type="Proteomes" id="UP000238137"/>
    </source>
</evidence>
<dbReference type="InterPro" id="IPR001110">
    <property type="entry name" value="UPF0012_CS"/>
</dbReference>
<dbReference type="InterPro" id="IPR044083">
    <property type="entry name" value="RamA-like"/>
</dbReference>
<evidence type="ECO:0000259" key="3">
    <source>
        <dbReference type="PROSITE" id="PS50263"/>
    </source>
</evidence>
<comment type="similarity">
    <text evidence="1">Belongs to the carbon-nitrogen hydrolase superfamily. NIT1/NIT2 family.</text>
</comment>
<dbReference type="Proteomes" id="UP000238137">
    <property type="component" value="Unassembled WGS sequence"/>
</dbReference>
<feature type="domain" description="CN hydrolase" evidence="3">
    <location>
        <begin position="1"/>
        <end position="239"/>
    </location>
</feature>
<dbReference type="PANTHER" id="PTHR43674:SF2">
    <property type="entry name" value="BETA-UREIDOPROPIONASE"/>
    <property type="match status" value="1"/>
</dbReference>
<dbReference type="PROSITE" id="PS01227">
    <property type="entry name" value="UPF0012"/>
    <property type="match status" value="1"/>
</dbReference>
<keyword evidence="2 4" id="KW-0378">Hydrolase</keyword>
<evidence type="ECO:0000256" key="1">
    <source>
        <dbReference type="ARBA" id="ARBA00010613"/>
    </source>
</evidence>
<dbReference type="RefSeq" id="WP_106691670.1">
    <property type="nucleotide sequence ID" value="NZ_PXNQ02000007.1"/>
</dbReference>
<dbReference type="InterPro" id="IPR003010">
    <property type="entry name" value="C-N_Hydrolase"/>
</dbReference>
<dbReference type="PROSITE" id="PS50263">
    <property type="entry name" value="CN_HYDROLASE"/>
    <property type="match status" value="1"/>
</dbReference>
<reference evidence="4" key="1">
    <citation type="submission" date="2018-05" db="EMBL/GenBank/DDBJ databases">
        <title>Reclassification of Methylarcula marina and Methylarcula terricola as Paracoccus methylarcula sp.nov., comb.nov. and Paracoccus terricola comb.nov.</title>
        <authorList>
            <person name="Shmareva M.N."/>
            <person name="Doronina N.V."/>
            <person name="Vasilenko O.V."/>
            <person name="Tarlachkov S.V."/>
            <person name="Trotsenko Y.A."/>
        </authorList>
    </citation>
    <scope>NUCLEOTIDE SEQUENCE [LARGE SCALE GENOMIC DNA]</scope>
    <source>
        <strain evidence="4">VKM B-2159</strain>
    </source>
</reference>
<dbReference type="Pfam" id="PF00795">
    <property type="entry name" value="CN_hydrolase"/>
    <property type="match status" value="1"/>
</dbReference>
<dbReference type="GO" id="GO:0050126">
    <property type="term" value="F:N-carbamoylputrescine amidase activity"/>
    <property type="evidence" value="ECO:0007669"/>
    <property type="project" value="TreeGrafter"/>
</dbReference>
<sequence>MQIDLLQASPVVGGAEEALARLDTALADAKARGSELLITPEMYLTGYNIGAARVNALAEPADGPMIVGLADLARKHGVAVLTGFPERAGGVVYNAGILLDADGSPVVGFRKTHLYGEADRAMFTAGDRLAPVVVFRGWRVGFAICYDIEFPELTRCHAQAGAEVVLCPTANMRPYYGIPNRIVPARAEENEIYVAYANYVGSEGEFDYCGLSCLAGPDGDDRARASLDAEEVVTATLDRADFERIRETSTHYRDLRPELYRS</sequence>
<comment type="caution">
    <text evidence="4">The sequence shown here is derived from an EMBL/GenBank/DDBJ whole genome shotgun (WGS) entry which is preliminary data.</text>
</comment>
<dbReference type="SUPFAM" id="SSF56317">
    <property type="entry name" value="Carbon-nitrogen hydrolase"/>
    <property type="match status" value="1"/>
</dbReference>
<dbReference type="OrthoDB" id="9811121at2"/>
<gene>
    <name evidence="4" type="ORF">A7A09_012215</name>
</gene>